<accession>A0AAV4MSS8</accession>
<keyword evidence="2" id="KW-1185">Reference proteome</keyword>
<name>A0AAV4MSS8_9ARAC</name>
<dbReference type="Proteomes" id="UP001054837">
    <property type="component" value="Unassembled WGS sequence"/>
</dbReference>
<dbReference type="EMBL" id="BPLQ01000668">
    <property type="protein sequence ID" value="GIX73919.1"/>
    <property type="molecule type" value="Genomic_DNA"/>
</dbReference>
<gene>
    <name evidence="1" type="ORF">CDAR_292571</name>
</gene>
<evidence type="ECO:0000313" key="2">
    <source>
        <dbReference type="Proteomes" id="UP001054837"/>
    </source>
</evidence>
<comment type="caution">
    <text evidence="1">The sequence shown here is derived from an EMBL/GenBank/DDBJ whole genome shotgun (WGS) entry which is preliminary data.</text>
</comment>
<protein>
    <submittedName>
        <fullName evidence="1">Uncharacterized protein</fullName>
    </submittedName>
</protein>
<sequence length="86" mass="9575">MFGNAEDVLNQQIAVTIVGLSTTPCSARDGPHRAERTSQLEVEKRTKDIDTTFGMRSSEATMASAPRWTDVESYVWLRIESSEPLT</sequence>
<dbReference type="AlphaFoldDB" id="A0AAV4MSS8"/>
<organism evidence="1 2">
    <name type="scientific">Caerostris darwini</name>
    <dbReference type="NCBI Taxonomy" id="1538125"/>
    <lineage>
        <taxon>Eukaryota</taxon>
        <taxon>Metazoa</taxon>
        <taxon>Ecdysozoa</taxon>
        <taxon>Arthropoda</taxon>
        <taxon>Chelicerata</taxon>
        <taxon>Arachnida</taxon>
        <taxon>Araneae</taxon>
        <taxon>Araneomorphae</taxon>
        <taxon>Entelegynae</taxon>
        <taxon>Araneoidea</taxon>
        <taxon>Araneidae</taxon>
        <taxon>Caerostris</taxon>
    </lineage>
</organism>
<proteinExistence type="predicted"/>
<reference evidence="1 2" key="1">
    <citation type="submission" date="2021-06" db="EMBL/GenBank/DDBJ databases">
        <title>Caerostris darwini draft genome.</title>
        <authorList>
            <person name="Kono N."/>
            <person name="Arakawa K."/>
        </authorList>
    </citation>
    <scope>NUCLEOTIDE SEQUENCE [LARGE SCALE GENOMIC DNA]</scope>
</reference>
<evidence type="ECO:0000313" key="1">
    <source>
        <dbReference type="EMBL" id="GIX73919.1"/>
    </source>
</evidence>